<reference evidence="1" key="1">
    <citation type="submission" date="2021-06" db="EMBL/GenBank/DDBJ databases">
        <authorList>
            <person name="Rolland C."/>
        </authorList>
    </citation>
    <scope>NUCLEOTIDE SEQUENCE</scope>
    <source>
        <strain evidence="1">347.936635</strain>
    </source>
</reference>
<sequence length="269" mass="30372">MTTIEPLFPTESHILDSNAKLEPSTFVQLILDGAKLDTATINQVFSDVDDSSFDPSGSSSYSSEDIMDEEPVFNSIDSVASSKEIEEENVINVVEPNIPTEEPVYTIFDMTPDPEYQPKSQGQHMNLIVGPAEHQIKDFLIVPNNVLSMNGTPKEGDYIVVKLICDKAVCSQREIFLTAVSPKYSRNADNETEIPNLKITKYMTPGKTKGFKFAFTYTLYSEDKPVERLVSTPFHLWSNVKQKGFPRSSRDHLIVQRTKQNANKRRRLM</sequence>
<dbReference type="EMBL" id="MZ420154">
    <property type="protein sequence ID" value="QYA18833.1"/>
    <property type="molecule type" value="Genomic_DNA"/>
</dbReference>
<proteinExistence type="predicted"/>
<name>A0A8F8PKB3_9VIRU</name>
<accession>A0A8F8PKB3</accession>
<gene>
    <name evidence="1" type="ORF">KOM_12_565</name>
</gene>
<protein>
    <submittedName>
        <fullName evidence="1">Uncharacterized protein</fullName>
    </submittedName>
</protein>
<organism evidence="1">
    <name type="scientific">Clandestinovirus</name>
    <dbReference type="NCBI Taxonomy" id="2831644"/>
    <lineage>
        <taxon>Viruses</taxon>
    </lineage>
</organism>
<evidence type="ECO:0000313" key="1">
    <source>
        <dbReference type="EMBL" id="QYA18833.1"/>
    </source>
</evidence>